<dbReference type="PANTHER" id="PTHR30441:SF8">
    <property type="entry name" value="DUF748 DOMAIN-CONTAINING PROTEIN"/>
    <property type="match status" value="1"/>
</dbReference>
<organism evidence="3 4">
    <name type="scientific">Chitinophaga ginsengisoli</name>
    <dbReference type="NCBI Taxonomy" id="363837"/>
    <lineage>
        <taxon>Bacteria</taxon>
        <taxon>Pseudomonadati</taxon>
        <taxon>Bacteroidota</taxon>
        <taxon>Chitinophagia</taxon>
        <taxon>Chitinophagales</taxon>
        <taxon>Chitinophagaceae</taxon>
        <taxon>Chitinophaga</taxon>
    </lineage>
</organism>
<evidence type="ECO:0000256" key="1">
    <source>
        <dbReference type="SAM" id="Phobius"/>
    </source>
</evidence>
<dbReference type="Pfam" id="PF05170">
    <property type="entry name" value="AsmA"/>
    <property type="match status" value="2"/>
</dbReference>
<reference evidence="3 4" key="1">
    <citation type="submission" date="2018-03" db="EMBL/GenBank/DDBJ databases">
        <title>Genomic Encyclopedia of Archaeal and Bacterial Type Strains, Phase II (KMG-II): from individual species to whole genera.</title>
        <authorList>
            <person name="Goeker M."/>
        </authorList>
    </citation>
    <scope>NUCLEOTIDE SEQUENCE [LARGE SCALE GENOMIC DNA]</scope>
    <source>
        <strain evidence="3 4">DSM 18107</strain>
    </source>
</reference>
<feature type="domain" description="AsmA" evidence="2">
    <location>
        <begin position="53"/>
        <end position="242"/>
    </location>
</feature>
<sequence length="1121" mass="127388">MVVFGFFMVFFTDSSQEKDSTYKIFLFYRGAFYFCRHYYFKTSLNTMTGKMRKRIFRIVLIPITILIILAGIAIGVLYSQQQRLINLAIKELNKQLPGELVIEGSTISPFQNFPYISIGLTNVRFFATKQQTGRPMYQLEKLYVGFSLPDILRQKYNVKVIVLKKGHLDLVRDVNGKLNIVEANRIQQDTITTTATESASLDLDIKKIVLKDLDIDFSDKQSGQHVNAHIGKVKTAFRMDNVTIFAHLEGGMIADYTTPIDTSLFRHKKVELDLQLTYDQDHQFVSLSEGGLKLEAASFSVTGTADLKHGNNVNFKVKGDRPDIGQLLSFAPASVAEQLKQFRYDGRLYFDGIIRGKLSGDQLPLIKINFGCENGWLLNATANKKIDSLGFKGFYTNGAEHSLKTSELHLLSVSARPEKGTFKANFVMKDFTDPKMIMQINSELELEFIGAFLGIADLQRLTGHINLKMDFNELVDMTVPEVSMGKLKEGIQSELKVTNLTFRIPNYPHIIHNLNLHADMKGGFVKLDTLSFYFGNSDFAMNGSLSDLPALFHQQEKPVKVIFNARSKKMILKELLSYDSTVAKKAKEEIYGFNIGLSLETSVKELQHPAPLPKGRFKMEKLYASFKEYPHAFHDFGAELNINDTALLLRNFGGMIDSSDILFSGRVINYQLWFDKVMRGKTQVAFDLKSQHLAMKDVLGPISRNYVPKDYQKEVASGIWLRAKADLRYDSIFKFAKVKLANVSGELQEHKIKVDSIKGTVKVGSDNFLKLDTLTGRIGKTDFDISMRLYMGKDTTRRKKENFLQFTSRNLDLDQLTNYKLTANEDEETVVAAPAAGRAVVKDTTHSGAFNIFNIPFIDFRATVNIGRVKYHRLWLKNVTSNIRMQANQHLYLDTLGMGIAEGQIGMRGHFNGTDPKKIYFRSRIRAFDVNIEKLMLKLDHFGQDYVINKNVKGRLNGQIRSRIQMHPDLTPIIDNCEAQLDLDIRNGSLVNFAPMQAMAGYFKDKNLNMIRFDTLKNKLTLKNGVLEIPKMNINSSLGFMEISGKQSLDMKMEYYMRIPMKMVTQVGFQSLFGRKREEVDPDQVDAIEYRDKDKKIRFMNIKVTGTPDNFKVGLGKAKKA</sequence>
<evidence type="ECO:0000313" key="4">
    <source>
        <dbReference type="Proteomes" id="UP000240978"/>
    </source>
</evidence>
<gene>
    <name evidence="3" type="ORF">CLV42_105242</name>
</gene>
<dbReference type="PANTHER" id="PTHR30441">
    <property type="entry name" value="DUF748 DOMAIN-CONTAINING PROTEIN"/>
    <property type="match status" value="1"/>
</dbReference>
<comment type="caution">
    <text evidence="3">The sequence shown here is derived from an EMBL/GenBank/DDBJ whole genome shotgun (WGS) entry which is preliminary data.</text>
</comment>
<dbReference type="InterPro" id="IPR007844">
    <property type="entry name" value="AsmA"/>
</dbReference>
<proteinExistence type="predicted"/>
<name>A0A2P8GA78_9BACT</name>
<evidence type="ECO:0000259" key="2">
    <source>
        <dbReference type="Pfam" id="PF05170"/>
    </source>
</evidence>
<protein>
    <submittedName>
        <fullName evidence="3">AsmA-like protein</fullName>
    </submittedName>
</protein>
<dbReference type="InterPro" id="IPR052894">
    <property type="entry name" value="AsmA-related"/>
</dbReference>
<dbReference type="GO" id="GO:0005886">
    <property type="term" value="C:plasma membrane"/>
    <property type="evidence" value="ECO:0007669"/>
    <property type="project" value="TreeGrafter"/>
</dbReference>
<keyword evidence="1" id="KW-1133">Transmembrane helix</keyword>
<keyword evidence="1" id="KW-0472">Membrane</keyword>
<dbReference type="Proteomes" id="UP000240978">
    <property type="component" value="Unassembled WGS sequence"/>
</dbReference>
<dbReference type="GO" id="GO:0090313">
    <property type="term" value="P:regulation of protein targeting to membrane"/>
    <property type="evidence" value="ECO:0007669"/>
    <property type="project" value="TreeGrafter"/>
</dbReference>
<feature type="transmembrane region" description="Helical" evidence="1">
    <location>
        <begin position="59"/>
        <end position="78"/>
    </location>
</feature>
<keyword evidence="1" id="KW-0812">Transmembrane</keyword>
<evidence type="ECO:0000313" key="3">
    <source>
        <dbReference type="EMBL" id="PSL30881.1"/>
    </source>
</evidence>
<accession>A0A2P8GA78</accession>
<dbReference type="EMBL" id="PYGK01000005">
    <property type="protein sequence ID" value="PSL30881.1"/>
    <property type="molecule type" value="Genomic_DNA"/>
</dbReference>
<dbReference type="AlphaFoldDB" id="A0A2P8GA78"/>
<keyword evidence="4" id="KW-1185">Reference proteome</keyword>
<feature type="domain" description="AsmA" evidence="2">
    <location>
        <begin position="746"/>
        <end position="1031"/>
    </location>
</feature>